<dbReference type="PANTHER" id="PTHR14494">
    <property type="entry name" value="ALADIN/ADRACALIN/AAAS"/>
    <property type="match status" value="1"/>
</dbReference>
<dbReference type="InParanoid" id="A0A6J1WMK2"/>
<dbReference type="SMART" id="SM00320">
    <property type="entry name" value="WD40"/>
    <property type="match status" value="4"/>
</dbReference>
<dbReference type="PANTHER" id="PTHR14494:SF0">
    <property type="entry name" value="ALADIN"/>
    <property type="match status" value="1"/>
</dbReference>
<organism evidence="2 3">
    <name type="scientific">Galleria mellonella</name>
    <name type="common">Greater wax moth</name>
    <dbReference type="NCBI Taxonomy" id="7137"/>
    <lineage>
        <taxon>Eukaryota</taxon>
        <taxon>Metazoa</taxon>
        <taxon>Ecdysozoa</taxon>
        <taxon>Arthropoda</taxon>
        <taxon>Hexapoda</taxon>
        <taxon>Insecta</taxon>
        <taxon>Pterygota</taxon>
        <taxon>Neoptera</taxon>
        <taxon>Endopterygota</taxon>
        <taxon>Lepidoptera</taxon>
        <taxon>Glossata</taxon>
        <taxon>Ditrysia</taxon>
        <taxon>Pyraloidea</taxon>
        <taxon>Pyralidae</taxon>
        <taxon>Galleriinae</taxon>
        <taxon>Galleria</taxon>
    </lineage>
</organism>
<accession>A0A6J1WMK2</accession>
<dbReference type="GO" id="GO:0005643">
    <property type="term" value="C:nuclear pore"/>
    <property type="evidence" value="ECO:0007669"/>
    <property type="project" value="TreeGrafter"/>
</dbReference>
<evidence type="ECO:0000313" key="3">
    <source>
        <dbReference type="RefSeq" id="XP_026756207.1"/>
    </source>
</evidence>
<feature type="domain" description="Aladin seven-bladed propeller" evidence="1">
    <location>
        <begin position="136"/>
        <end position="469"/>
    </location>
</feature>
<dbReference type="InterPro" id="IPR057403">
    <property type="entry name" value="Beta-prop_Aladin"/>
</dbReference>
<dbReference type="InterPro" id="IPR036322">
    <property type="entry name" value="WD40_repeat_dom_sf"/>
</dbReference>
<dbReference type="Proteomes" id="UP001652740">
    <property type="component" value="Unplaced"/>
</dbReference>
<dbReference type="RefSeq" id="XP_026756207.1">
    <property type="nucleotide sequence ID" value="XM_026900406.3"/>
</dbReference>
<sequence>MSTFHGFPELPGPNDTAFCKINEVYCCGNARYGNITTFTNSTKSHPVINVSRDVHHHRTTDENISMYIEVEDNLLKKITSVLYKQGILEALSVAADPNVNKDNPIIALTASYVLKVANIFTAFRYFLQPHLKDIGPKIVSNYSRARNWGNAPVKCMAWHPHTTKIAVATSDDNVRIYCSEVAFVSTLKCKAQGHVSSLSWRPFSASEIAVGCEQGILIWTVDPNSMFTKPSSSNAVLLKRSGHSPVTDVSWSPNGDLLISCCGADTSMLIWDVAMETAVPLRRVAGGGIVFARWSFDASKVFAATSSIIFRIWDTKCWKPERWCAQGCRVVTACWGPKDLLLFAAKGEPMVYALTNTGLMSGTQTSKAVPVLDVTKVELPSGDLVGGPILDMCWDPTGKYLALMFEESHLIAVFCTTHLMLQLKITPCCFVCGIENEIPTTMAFQQNFNDGACLTIAWTSGRVQHFPIVYADKF</sequence>
<name>A0A6J1WMK2_GALME</name>
<keyword evidence="2" id="KW-1185">Reference proteome</keyword>
<dbReference type="InterPro" id="IPR015943">
    <property type="entry name" value="WD40/YVTN_repeat-like_dom_sf"/>
</dbReference>
<dbReference type="GeneID" id="113516061"/>
<evidence type="ECO:0000259" key="1">
    <source>
        <dbReference type="Pfam" id="PF25460"/>
    </source>
</evidence>
<dbReference type="Gene3D" id="2.130.10.10">
    <property type="entry name" value="YVTN repeat-like/Quinoprotein amine dehydrogenase"/>
    <property type="match status" value="2"/>
</dbReference>
<dbReference type="InterPro" id="IPR045139">
    <property type="entry name" value="Aladin"/>
</dbReference>
<dbReference type="SUPFAM" id="SSF50978">
    <property type="entry name" value="WD40 repeat-like"/>
    <property type="match status" value="1"/>
</dbReference>
<evidence type="ECO:0000313" key="2">
    <source>
        <dbReference type="Proteomes" id="UP001652740"/>
    </source>
</evidence>
<reference evidence="3" key="1">
    <citation type="submission" date="2025-08" db="UniProtKB">
        <authorList>
            <consortium name="RefSeq"/>
        </authorList>
    </citation>
    <scope>IDENTIFICATION</scope>
    <source>
        <tissue evidence="3">Whole larvae</tissue>
    </source>
</reference>
<dbReference type="FunCoup" id="A0A6J1WMK2">
    <property type="interactions" value="1514"/>
</dbReference>
<dbReference type="GO" id="GO:0006913">
    <property type="term" value="P:nucleocytoplasmic transport"/>
    <property type="evidence" value="ECO:0007669"/>
    <property type="project" value="TreeGrafter"/>
</dbReference>
<dbReference type="KEGG" id="gmw:113516061"/>
<protein>
    <submittedName>
        <fullName evidence="3">Aladin-like</fullName>
    </submittedName>
</protein>
<dbReference type="OrthoDB" id="411991at2759"/>
<dbReference type="Pfam" id="PF25460">
    <property type="entry name" value="Beta-prop_Aladin"/>
    <property type="match status" value="1"/>
</dbReference>
<gene>
    <name evidence="3" type="primary">LOC113516061</name>
</gene>
<dbReference type="InterPro" id="IPR001680">
    <property type="entry name" value="WD40_rpt"/>
</dbReference>
<dbReference type="AlphaFoldDB" id="A0A6J1WMK2"/>
<proteinExistence type="predicted"/>